<dbReference type="Proteomes" id="UP000264036">
    <property type="component" value="Unassembled WGS sequence"/>
</dbReference>
<evidence type="ECO:0000313" key="2">
    <source>
        <dbReference type="EMBL" id="HBP29282.1"/>
    </source>
</evidence>
<organism evidence="2 3">
    <name type="scientific">Advenella kashmirensis</name>
    <dbReference type="NCBI Taxonomy" id="310575"/>
    <lineage>
        <taxon>Bacteria</taxon>
        <taxon>Pseudomonadati</taxon>
        <taxon>Pseudomonadota</taxon>
        <taxon>Betaproteobacteria</taxon>
        <taxon>Burkholderiales</taxon>
        <taxon>Alcaligenaceae</taxon>
    </lineage>
</organism>
<dbReference type="EMBL" id="DOEK01000018">
    <property type="protein sequence ID" value="HBP29282.1"/>
    <property type="molecule type" value="Genomic_DNA"/>
</dbReference>
<keyword evidence="1" id="KW-1133">Transmembrane helix</keyword>
<feature type="transmembrane region" description="Helical" evidence="1">
    <location>
        <begin position="21"/>
        <end position="43"/>
    </location>
</feature>
<feature type="transmembrane region" description="Helical" evidence="1">
    <location>
        <begin position="216"/>
        <end position="233"/>
    </location>
</feature>
<feature type="transmembrane region" description="Helical" evidence="1">
    <location>
        <begin position="55"/>
        <end position="76"/>
    </location>
</feature>
<evidence type="ECO:0000313" key="3">
    <source>
        <dbReference type="Proteomes" id="UP000264036"/>
    </source>
</evidence>
<feature type="transmembrane region" description="Helical" evidence="1">
    <location>
        <begin position="334"/>
        <end position="353"/>
    </location>
</feature>
<accession>A0A356LED7</accession>
<keyword evidence="1" id="KW-0472">Membrane</keyword>
<sequence>MIRSMDKNKASGNMVRSVKWVFVERIIQVAVALIVNTFLARYLGAERFGDLQGSLSTVAIFASVALLCSAEVIAPLYSKDQKLHQQLFEKAFVLRIWLALISIAGCILFCLYTGQPLTLILAFLIAGIIFQEPFNVYGLFFQTEGRQDIFSRIRIAGVVTKLLIVIGLVAMGAQSQYFGTPYLVEALLVAALLAIRFHKVKHLLWKMPEPELIRQLISSGVVFGSGIIAMVVMQKLDRMTLQHYGMRAELGVYSAAVQIAENWFYFSVLVVQALAARHIYQKNEQESRNTILRLCQFLFLITLGVAVCGLFLSTPVMTFLYGQEFVASGRYLEKLLFVAIMVFLDGILTTKILKDQQGLHFSMKWILALCCSFTYVMITHFFSWPLDPTLIPTFGYGFAMMYSIIYFMVKK</sequence>
<feature type="transmembrane region" description="Helical" evidence="1">
    <location>
        <begin position="253"/>
        <end position="276"/>
    </location>
</feature>
<feature type="transmembrane region" description="Helical" evidence="1">
    <location>
        <begin position="120"/>
        <end position="141"/>
    </location>
</feature>
<proteinExistence type="predicted"/>
<feature type="transmembrane region" description="Helical" evidence="1">
    <location>
        <begin position="177"/>
        <end position="195"/>
    </location>
</feature>
<feature type="transmembrane region" description="Helical" evidence="1">
    <location>
        <begin position="153"/>
        <end position="171"/>
    </location>
</feature>
<evidence type="ECO:0008006" key="4">
    <source>
        <dbReference type="Google" id="ProtNLM"/>
    </source>
</evidence>
<keyword evidence="1" id="KW-0812">Transmembrane</keyword>
<comment type="caution">
    <text evidence="2">The sequence shown here is derived from an EMBL/GenBank/DDBJ whole genome shotgun (WGS) entry which is preliminary data.</text>
</comment>
<dbReference type="Pfam" id="PF13440">
    <property type="entry name" value="Polysacc_synt_3"/>
    <property type="match status" value="1"/>
</dbReference>
<gene>
    <name evidence="2" type="ORF">DD666_07685</name>
</gene>
<feature type="transmembrane region" description="Helical" evidence="1">
    <location>
        <begin position="365"/>
        <end position="384"/>
    </location>
</feature>
<feature type="transmembrane region" description="Helical" evidence="1">
    <location>
        <begin position="390"/>
        <end position="409"/>
    </location>
</feature>
<name>A0A356LED7_9BURK</name>
<feature type="transmembrane region" description="Helical" evidence="1">
    <location>
        <begin position="297"/>
        <end position="322"/>
    </location>
</feature>
<dbReference type="InterPro" id="IPR052556">
    <property type="entry name" value="PolySynth_Transporter"/>
</dbReference>
<protein>
    <recommendedName>
        <fullName evidence="4">Polysaccharide biosynthesis protein</fullName>
    </recommendedName>
</protein>
<dbReference type="PANTHER" id="PTHR43424">
    <property type="entry name" value="LOCUS PUTATIVE PROTEIN 1-RELATED"/>
    <property type="match status" value="1"/>
</dbReference>
<evidence type="ECO:0000256" key="1">
    <source>
        <dbReference type="SAM" id="Phobius"/>
    </source>
</evidence>
<reference evidence="2 3" key="1">
    <citation type="journal article" date="2018" name="Nat. Biotechnol.">
        <title>A standardized bacterial taxonomy based on genome phylogeny substantially revises the tree of life.</title>
        <authorList>
            <person name="Parks D.H."/>
            <person name="Chuvochina M."/>
            <person name="Waite D.W."/>
            <person name="Rinke C."/>
            <person name="Skarshewski A."/>
            <person name="Chaumeil P.A."/>
            <person name="Hugenholtz P."/>
        </authorList>
    </citation>
    <scope>NUCLEOTIDE SEQUENCE [LARGE SCALE GENOMIC DNA]</scope>
    <source>
        <strain evidence="2">UBA10707</strain>
    </source>
</reference>
<dbReference type="PANTHER" id="PTHR43424:SF1">
    <property type="entry name" value="LOCUS PUTATIVE PROTEIN 1-RELATED"/>
    <property type="match status" value="1"/>
</dbReference>
<dbReference type="AlphaFoldDB" id="A0A356LED7"/>
<feature type="transmembrane region" description="Helical" evidence="1">
    <location>
        <begin position="96"/>
        <end position="114"/>
    </location>
</feature>